<feature type="region of interest" description="Disordered" evidence="8">
    <location>
        <begin position="490"/>
        <end position="517"/>
    </location>
</feature>
<dbReference type="GO" id="GO:0016020">
    <property type="term" value="C:membrane"/>
    <property type="evidence" value="ECO:0007669"/>
    <property type="project" value="UniProtKB-SubCell"/>
</dbReference>
<evidence type="ECO:0000256" key="2">
    <source>
        <dbReference type="ARBA" id="ARBA00009050"/>
    </source>
</evidence>
<dbReference type="GO" id="GO:0005634">
    <property type="term" value="C:nucleus"/>
    <property type="evidence" value="ECO:0007669"/>
    <property type="project" value="TreeGrafter"/>
</dbReference>
<keyword evidence="6" id="KW-0539">Nucleus</keyword>
<dbReference type="PANTHER" id="PTHR46164">
    <property type="entry name" value="ATF6, ISOFORM C"/>
    <property type="match status" value="1"/>
</dbReference>
<feature type="region of interest" description="Disordered" evidence="8">
    <location>
        <begin position="219"/>
        <end position="239"/>
    </location>
</feature>
<dbReference type="GO" id="GO:0000978">
    <property type="term" value="F:RNA polymerase II cis-regulatory region sequence-specific DNA binding"/>
    <property type="evidence" value="ECO:0007669"/>
    <property type="project" value="TreeGrafter"/>
</dbReference>
<evidence type="ECO:0000313" key="10">
    <source>
        <dbReference type="EMBL" id="AXM05357.1"/>
    </source>
</evidence>
<dbReference type="SUPFAM" id="SSF57959">
    <property type="entry name" value="Leucine zipper domain"/>
    <property type="match status" value="1"/>
</dbReference>
<feature type="domain" description="BZIP" evidence="9">
    <location>
        <begin position="300"/>
        <end position="363"/>
    </location>
</feature>
<comment type="subcellular location">
    <subcellularLocation>
        <location evidence="1">Membrane</location>
        <topology evidence="1">Single-pass membrane protein</topology>
    </subcellularLocation>
</comment>
<protein>
    <submittedName>
        <fullName evidence="10">Activating transcription factor 6</fullName>
    </submittedName>
</protein>
<feature type="compositionally biased region" description="Basic residues" evidence="8">
    <location>
        <begin position="494"/>
        <end position="510"/>
    </location>
</feature>
<dbReference type="CDD" id="cd14700">
    <property type="entry name" value="bZIP_ATF6"/>
    <property type="match status" value="1"/>
</dbReference>
<dbReference type="InterPro" id="IPR004827">
    <property type="entry name" value="bZIP"/>
</dbReference>
<evidence type="ECO:0000256" key="3">
    <source>
        <dbReference type="ARBA" id="ARBA00023015"/>
    </source>
</evidence>
<proteinExistence type="evidence at transcript level"/>
<dbReference type="Gene3D" id="1.20.5.170">
    <property type="match status" value="1"/>
</dbReference>
<dbReference type="OrthoDB" id="644067at2759"/>
<dbReference type="GO" id="GO:0000981">
    <property type="term" value="F:DNA-binding transcription factor activity, RNA polymerase II-specific"/>
    <property type="evidence" value="ECO:0007669"/>
    <property type="project" value="TreeGrafter"/>
</dbReference>
<dbReference type="AlphaFoldDB" id="A0A5S9B4U0"/>
<reference evidence="10" key="1">
    <citation type="submission" date="2017-06" db="EMBL/GenBank/DDBJ databases">
        <title>Cloning and characterization of Activating Transcription Factor6 protein in Patinopecten yessoensis and its association with heat tolerance.</title>
        <authorList>
            <person name="Wu Y."/>
            <person name="Yang C."/>
        </authorList>
    </citation>
    <scope>NUCLEOTIDE SEQUENCE</scope>
</reference>
<dbReference type="PANTHER" id="PTHR46164:SF3">
    <property type="entry name" value="ATF6, ISOFORM C"/>
    <property type="match status" value="1"/>
</dbReference>
<dbReference type="GO" id="GO:0030968">
    <property type="term" value="P:endoplasmic reticulum unfolded protein response"/>
    <property type="evidence" value="ECO:0007669"/>
    <property type="project" value="TreeGrafter"/>
</dbReference>
<feature type="coiled-coil region" evidence="7">
    <location>
        <begin position="318"/>
        <end position="366"/>
    </location>
</feature>
<evidence type="ECO:0000256" key="1">
    <source>
        <dbReference type="ARBA" id="ARBA00004167"/>
    </source>
</evidence>
<organism evidence="10">
    <name type="scientific">Mizuhopecten yessoensis</name>
    <name type="common">Japanese scallop</name>
    <name type="synonym">Patinopecten yessoensis</name>
    <dbReference type="NCBI Taxonomy" id="6573"/>
    <lineage>
        <taxon>Eukaryota</taxon>
        <taxon>Metazoa</taxon>
        <taxon>Spiralia</taxon>
        <taxon>Lophotrochozoa</taxon>
        <taxon>Mollusca</taxon>
        <taxon>Bivalvia</taxon>
        <taxon>Autobranchia</taxon>
        <taxon>Pteriomorphia</taxon>
        <taxon>Pectinida</taxon>
        <taxon>Pectinoidea</taxon>
        <taxon>Pectinidae</taxon>
        <taxon>Mizuhopecten</taxon>
    </lineage>
</organism>
<evidence type="ECO:0000256" key="8">
    <source>
        <dbReference type="SAM" id="MobiDB-lite"/>
    </source>
</evidence>
<accession>A0A5S9B4U0</accession>
<evidence type="ECO:0000259" key="9">
    <source>
        <dbReference type="PROSITE" id="PS50217"/>
    </source>
</evidence>
<dbReference type="EMBL" id="MF499125">
    <property type="protein sequence ID" value="AXM05357.1"/>
    <property type="molecule type" value="mRNA"/>
</dbReference>
<sequence length="636" mass="72256">MSLNMVSEVDRRFYSNNLLSNEDLESDMDLSEILGMDAALNPEDLVRNFPDDFPTLTLDAINNDTFAVFPDSVNIFSDDLQQEFSDSSDSGISGVTVQYENQPSPDLLIKQEPPSPASSLSSEGSDGTVSQSHKTYTADFDLKIESPPLSPQSMILSGQGHNITQASFTYINDQSELGSQVIINAPTQPCSTVLTGFDTSININSILNSKVKIQPKPLSTDKTTTVQKPAFPNTEPGTPLVLTPEEFKRLTSQGVLKFQPPSTNQKNKAEIPKVTTTVISPPQIKMAGSPIVQVDHEMKNVKRQQRMIKNRESASLSRKRKKEYLQTLEEQLSDYDQQNQKLQQENEELRRRLSTMQTENEVLKRRGTGMASPTKKICLMAVFVLFSLNLGTFSDLIFTPPITRRNSNPSPDMFPHKGRQLLAVTEEKDTYSVGSFMPDYPFSRLKKFMEENPQHAKEINNDTLYQLYTCPSYFNKTESIRLADQLSGWMKRHEQQKKKKPRKPANKGRRPITSSHSLRELRHLREEQYRSRENQLQLFQNDTVRNFWQSLPRRNDTFYVLSFNSDYFLIPAVAHNKTMRPRMSLVMPATSLNETMQPPAGNIGMMQIDCEVLNTQLIHVHKSALPRHNTSESFFP</sequence>
<comment type="similarity">
    <text evidence="2">Belongs to the bZIP family. ATF subfamily.</text>
</comment>
<dbReference type="PROSITE" id="PS50217">
    <property type="entry name" value="BZIP"/>
    <property type="match status" value="1"/>
</dbReference>
<feature type="region of interest" description="Disordered" evidence="8">
    <location>
        <begin position="105"/>
        <end position="132"/>
    </location>
</feature>
<dbReference type="InterPro" id="IPR051882">
    <property type="entry name" value="ATF_bZIP_TF"/>
</dbReference>
<dbReference type="Pfam" id="PF00170">
    <property type="entry name" value="bZIP_1"/>
    <property type="match status" value="1"/>
</dbReference>
<keyword evidence="4" id="KW-0238">DNA-binding</keyword>
<evidence type="ECO:0000256" key="4">
    <source>
        <dbReference type="ARBA" id="ARBA00023125"/>
    </source>
</evidence>
<name>A0A5S9B4U0_MIZYE</name>
<keyword evidence="7" id="KW-0175">Coiled coil</keyword>
<dbReference type="InterPro" id="IPR046347">
    <property type="entry name" value="bZIP_sf"/>
</dbReference>
<evidence type="ECO:0000256" key="7">
    <source>
        <dbReference type="SAM" id="Coils"/>
    </source>
</evidence>
<evidence type="ECO:0000256" key="6">
    <source>
        <dbReference type="ARBA" id="ARBA00023242"/>
    </source>
</evidence>
<keyword evidence="3" id="KW-0805">Transcription regulation</keyword>
<evidence type="ECO:0000256" key="5">
    <source>
        <dbReference type="ARBA" id="ARBA00023163"/>
    </source>
</evidence>
<keyword evidence="5" id="KW-0804">Transcription</keyword>
<dbReference type="SMART" id="SM00338">
    <property type="entry name" value="BRLZ"/>
    <property type="match status" value="1"/>
</dbReference>